<organism evidence="2 3">
    <name type="scientific">Breznakia pachnodae</name>
    <dbReference type="NCBI Taxonomy" id="265178"/>
    <lineage>
        <taxon>Bacteria</taxon>
        <taxon>Bacillati</taxon>
        <taxon>Bacillota</taxon>
        <taxon>Erysipelotrichia</taxon>
        <taxon>Erysipelotrichales</taxon>
        <taxon>Erysipelotrichaceae</taxon>
        <taxon>Breznakia</taxon>
    </lineage>
</organism>
<name>A0ABU0E6C8_9FIRM</name>
<sequence>MDAKTLDEVELLSFKIQDTVLKLMSNFFEKNKVSYAELRILRVCDSHENLTLNKLSEVLNKAPANLSVIITKLVKSKLLRKKSSQVDKRVTYIVITEKGKKISDSSYSYFFDLVNDDISDELNELLTVLKKYYAKLNYYMNLEI</sequence>
<dbReference type="SUPFAM" id="SSF46785">
    <property type="entry name" value="Winged helix' DNA-binding domain"/>
    <property type="match status" value="1"/>
</dbReference>
<dbReference type="EMBL" id="JAUSUR010000006">
    <property type="protein sequence ID" value="MDQ0362457.1"/>
    <property type="molecule type" value="Genomic_DNA"/>
</dbReference>
<evidence type="ECO:0000259" key="1">
    <source>
        <dbReference type="PROSITE" id="PS50995"/>
    </source>
</evidence>
<accession>A0ABU0E6C8</accession>
<protein>
    <submittedName>
        <fullName evidence="2">DNA-binding MarR family transcriptional regulator</fullName>
    </submittedName>
</protein>
<dbReference type="PANTHER" id="PTHR33164:SF43">
    <property type="entry name" value="HTH-TYPE TRANSCRIPTIONAL REPRESSOR YETL"/>
    <property type="match status" value="1"/>
</dbReference>
<evidence type="ECO:0000313" key="2">
    <source>
        <dbReference type="EMBL" id="MDQ0362457.1"/>
    </source>
</evidence>
<dbReference type="Proteomes" id="UP001230220">
    <property type="component" value="Unassembled WGS sequence"/>
</dbReference>
<feature type="domain" description="HTH marR-type" evidence="1">
    <location>
        <begin position="1"/>
        <end position="134"/>
    </location>
</feature>
<dbReference type="PANTHER" id="PTHR33164">
    <property type="entry name" value="TRANSCRIPTIONAL REGULATOR, MARR FAMILY"/>
    <property type="match status" value="1"/>
</dbReference>
<dbReference type="InterPro" id="IPR036388">
    <property type="entry name" value="WH-like_DNA-bd_sf"/>
</dbReference>
<proteinExistence type="predicted"/>
<gene>
    <name evidence="2" type="ORF">J2S15_003211</name>
</gene>
<dbReference type="InterPro" id="IPR039422">
    <property type="entry name" value="MarR/SlyA-like"/>
</dbReference>
<dbReference type="InterPro" id="IPR000835">
    <property type="entry name" value="HTH_MarR-typ"/>
</dbReference>
<evidence type="ECO:0000313" key="3">
    <source>
        <dbReference type="Proteomes" id="UP001230220"/>
    </source>
</evidence>
<keyword evidence="3" id="KW-1185">Reference proteome</keyword>
<reference evidence="2 3" key="1">
    <citation type="submission" date="2023-07" db="EMBL/GenBank/DDBJ databases">
        <title>Genomic Encyclopedia of Type Strains, Phase IV (KMG-IV): sequencing the most valuable type-strain genomes for metagenomic binning, comparative biology and taxonomic classification.</title>
        <authorList>
            <person name="Goeker M."/>
        </authorList>
    </citation>
    <scope>NUCLEOTIDE SEQUENCE [LARGE SCALE GENOMIC DNA]</scope>
    <source>
        <strain evidence="2 3">DSM 16784</strain>
    </source>
</reference>
<dbReference type="Gene3D" id="1.10.10.10">
    <property type="entry name" value="Winged helix-like DNA-binding domain superfamily/Winged helix DNA-binding domain"/>
    <property type="match status" value="1"/>
</dbReference>
<dbReference type="SMART" id="SM00347">
    <property type="entry name" value="HTH_MARR"/>
    <property type="match status" value="1"/>
</dbReference>
<keyword evidence="2" id="KW-0238">DNA-binding</keyword>
<dbReference type="RefSeq" id="WP_307410085.1">
    <property type="nucleotide sequence ID" value="NZ_JAUSUR010000006.1"/>
</dbReference>
<dbReference type="PROSITE" id="PS50995">
    <property type="entry name" value="HTH_MARR_2"/>
    <property type="match status" value="1"/>
</dbReference>
<dbReference type="GO" id="GO:0003677">
    <property type="term" value="F:DNA binding"/>
    <property type="evidence" value="ECO:0007669"/>
    <property type="project" value="UniProtKB-KW"/>
</dbReference>
<dbReference type="InterPro" id="IPR036390">
    <property type="entry name" value="WH_DNA-bd_sf"/>
</dbReference>
<comment type="caution">
    <text evidence="2">The sequence shown here is derived from an EMBL/GenBank/DDBJ whole genome shotgun (WGS) entry which is preliminary data.</text>
</comment>
<dbReference type="Pfam" id="PF01047">
    <property type="entry name" value="MarR"/>
    <property type="match status" value="1"/>
</dbReference>